<dbReference type="AlphaFoldDB" id="A0A172TVP7"/>
<protein>
    <recommendedName>
        <fullName evidence="3">Bacterial surface antigen (D15) domain-containing protein</fullName>
    </recommendedName>
</protein>
<reference evidence="1 2" key="2">
    <citation type="journal article" date="2016" name="Int. J. Syst. Evol. Microbiol.">
        <title>Flavisolibacter tropicus sp. nov., isolated from tropical soil.</title>
        <authorList>
            <person name="Lee J.J."/>
            <person name="Kang M.S."/>
            <person name="Kim G.S."/>
            <person name="Lee C.S."/>
            <person name="Lim S."/>
            <person name="Lee J."/>
            <person name="Roh S.H."/>
            <person name="Kang H."/>
            <person name="Ha J.M."/>
            <person name="Bae S."/>
            <person name="Jung H.Y."/>
            <person name="Kim M.K."/>
        </authorList>
    </citation>
    <scope>NUCLEOTIDE SEQUENCE [LARGE SCALE GENOMIC DNA]</scope>
    <source>
        <strain evidence="1 2">LCS9</strain>
    </source>
</reference>
<dbReference type="STRING" id="1492898.SY85_10180"/>
<evidence type="ECO:0000313" key="2">
    <source>
        <dbReference type="Proteomes" id="UP000077177"/>
    </source>
</evidence>
<gene>
    <name evidence="1" type="ORF">SY85_10180</name>
</gene>
<dbReference type="Proteomes" id="UP000077177">
    <property type="component" value="Chromosome"/>
</dbReference>
<name>A0A172TVP7_9BACT</name>
<proteinExistence type="predicted"/>
<dbReference type="EMBL" id="CP011390">
    <property type="protein sequence ID" value="ANE50817.1"/>
    <property type="molecule type" value="Genomic_DNA"/>
</dbReference>
<keyword evidence="2" id="KW-1185">Reference proteome</keyword>
<dbReference type="Pfam" id="PF18939">
    <property type="entry name" value="DUF5686"/>
    <property type="match status" value="1"/>
</dbReference>
<accession>A0A172TVP7</accession>
<evidence type="ECO:0008006" key="3">
    <source>
        <dbReference type="Google" id="ProtNLM"/>
    </source>
</evidence>
<evidence type="ECO:0000313" key="1">
    <source>
        <dbReference type="EMBL" id="ANE50817.1"/>
    </source>
</evidence>
<reference evidence="2" key="1">
    <citation type="submission" date="2015-01" db="EMBL/GenBank/DDBJ databases">
        <title>Flavisolibacter sp./LCS9/ whole genome sequencing.</title>
        <authorList>
            <person name="Kim M.K."/>
            <person name="Srinivasan S."/>
            <person name="Lee J.-J."/>
        </authorList>
    </citation>
    <scope>NUCLEOTIDE SEQUENCE [LARGE SCALE GENOMIC DNA]</scope>
    <source>
        <strain evidence="2">LCS9</strain>
    </source>
</reference>
<organism evidence="1 2">
    <name type="scientific">Flavisolibacter tropicus</name>
    <dbReference type="NCBI Taxonomy" id="1492898"/>
    <lineage>
        <taxon>Bacteria</taxon>
        <taxon>Pseudomonadati</taxon>
        <taxon>Bacteroidota</taxon>
        <taxon>Chitinophagia</taxon>
        <taxon>Chitinophagales</taxon>
        <taxon>Chitinophagaceae</taxon>
        <taxon>Flavisolibacter</taxon>
    </lineage>
</organism>
<dbReference type="KEGG" id="fla:SY85_10180"/>
<sequence>MQVYANLSFGIRNKDLNGNVRFTRMYNPFNRGFYRISASRDFRYIFSGDAWINMLKRSNTYLNQSVGIGHGLELANGLFLYTDLDVAFRRSVNQYKTGNVVDSLLGDILDNNHAVAFESYNAVYTKVRLQYTPKQRYIREPLEKVILGSAWPTFYVTWRKGLSGILGSPINFDFMELGMEQEIHAGIMGNLRYNVKTGRFLNQKDLRLVDYQFQRRGDPLLFLNPDEAFQALDSTFAVFKPYYQAHFVHEFNGFLLNKVPILKKMQLREVGGGGFLIAPERNLRYAELFAGVERVFKWPFNPLSKFKLGVYVVGSAANRFHNPVQFKVGLTTWDKQRNKWF</sequence>
<dbReference type="InterPro" id="IPR043741">
    <property type="entry name" value="DUF5686"/>
</dbReference>